<accession>A0AA36IDQ3</accession>
<sequence length="63" mass="6961">MSAEVAPCWKTLDGLDVARLFEEKVAMTVADNMKAPVELRRIRKLRARTYSPAVTQQGTPGAD</sequence>
<dbReference type="EMBL" id="CAUJNA010001291">
    <property type="protein sequence ID" value="CAJ1385842.1"/>
    <property type="molecule type" value="Genomic_DNA"/>
</dbReference>
<organism evidence="1 2">
    <name type="scientific">Effrenium voratum</name>
    <dbReference type="NCBI Taxonomy" id="2562239"/>
    <lineage>
        <taxon>Eukaryota</taxon>
        <taxon>Sar</taxon>
        <taxon>Alveolata</taxon>
        <taxon>Dinophyceae</taxon>
        <taxon>Suessiales</taxon>
        <taxon>Symbiodiniaceae</taxon>
        <taxon>Effrenium</taxon>
    </lineage>
</organism>
<evidence type="ECO:0000313" key="2">
    <source>
        <dbReference type="Proteomes" id="UP001178507"/>
    </source>
</evidence>
<keyword evidence="2" id="KW-1185">Reference proteome</keyword>
<gene>
    <name evidence="1" type="ORF">EVOR1521_LOCUS12352</name>
</gene>
<reference evidence="1" key="1">
    <citation type="submission" date="2023-08" db="EMBL/GenBank/DDBJ databases">
        <authorList>
            <person name="Chen Y."/>
            <person name="Shah S."/>
            <person name="Dougan E. K."/>
            <person name="Thang M."/>
            <person name="Chan C."/>
        </authorList>
    </citation>
    <scope>NUCLEOTIDE SEQUENCE</scope>
</reference>
<comment type="caution">
    <text evidence="1">The sequence shown here is derived from an EMBL/GenBank/DDBJ whole genome shotgun (WGS) entry which is preliminary data.</text>
</comment>
<proteinExistence type="predicted"/>
<name>A0AA36IDQ3_9DINO</name>
<protein>
    <submittedName>
        <fullName evidence="1">Uncharacterized protein</fullName>
    </submittedName>
</protein>
<dbReference type="AlphaFoldDB" id="A0AA36IDQ3"/>
<dbReference type="Proteomes" id="UP001178507">
    <property type="component" value="Unassembled WGS sequence"/>
</dbReference>
<evidence type="ECO:0000313" key="1">
    <source>
        <dbReference type="EMBL" id="CAJ1385842.1"/>
    </source>
</evidence>